<keyword evidence="2 3" id="KW-0808">Transferase</keyword>
<evidence type="ECO:0000256" key="1">
    <source>
        <dbReference type="ARBA" id="ARBA00005771"/>
    </source>
</evidence>
<comment type="similarity">
    <text evidence="1 3">Belongs to the sulfotransferase 1 family.</text>
</comment>
<dbReference type="AlphaFoldDB" id="A0A1R3HNZ4"/>
<dbReference type="OrthoDB" id="205623at2759"/>
<dbReference type="PANTHER" id="PTHR11783">
    <property type="entry name" value="SULFOTRANSFERASE SULT"/>
    <property type="match status" value="1"/>
</dbReference>
<sequence>MEKSDLPKYLQEIEVSEECRELISSLPTEKGWHPGNLYQYQGFWHLSQHLQKILTCQNQFEARDSDIILVTSPKCGTTWLKAMAFALVNRTKFNPKSTQHPLLSNNPQELVPCLEFAFESPKPNGVDSSPLPTPRLFSTHLPLVSMPESVKKSDCSCKIVYLCRNPKDTFVSLFHWEIKLRTEEMRSNLLEETFQNFCRGVSLYGPFWDHALGYWKQSLENPERVLFLRYEEMKEEPGNQLRKLADFIGCPFSKEEESFNVVHQISKLCSFDHLSNLEVNRTGKLSYGYNNSAFFRRGEVGDWKNHLTPQMAQKLDQISKEKWGDSGLTF</sequence>
<protein>
    <recommendedName>
        <fullName evidence="3">Sulfotransferase</fullName>
        <ecNumber evidence="3">2.8.2.-</ecNumber>
    </recommendedName>
</protein>
<evidence type="ECO:0000256" key="3">
    <source>
        <dbReference type="RuleBase" id="RU361155"/>
    </source>
</evidence>
<evidence type="ECO:0000313" key="6">
    <source>
        <dbReference type="Proteomes" id="UP000187203"/>
    </source>
</evidence>
<name>A0A1R3HNZ4_9ROSI</name>
<comment type="caution">
    <text evidence="5">The sequence shown here is derived from an EMBL/GenBank/DDBJ whole genome shotgun (WGS) entry which is preliminary data.</text>
</comment>
<dbReference type="Gene3D" id="3.40.50.300">
    <property type="entry name" value="P-loop containing nucleotide triphosphate hydrolases"/>
    <property type="match status" value="1"/>
</dbReference>
<reference evidence="6" key="1">
    <citation type="submission" date="2013-09" db="EMBL/GenBank/DDBJ databases">
        <title>Corchorus olitorius genome sequencing.</title>
        <authorList>
            <person name="Alam M."/>
            <person name="Haque M.S."/>
            <person name="Islam M.S."/>
            <person name="Emdad E.M."/>
            <person name="Islam M.M."/>
            <person name="Ahmed B."/>
            <person name="Halim A."/>
            <person name="Hossen Q.M.M."/>
            <person name="Hossain M.Z."/>
            <person name="Ahmed R."/>
            <person name="Khan M.M."/>
            <person name="Islam R."/>
            <person name="Rashid M.M."/>
            <person name="Khan S.A."/>
            <person name="Rahman M.S."/>
            <person name="Alam M."/>
            <person name="Yahiya A.S."/>
            <person name="Khan M.S."/>
            <person name="Azam M.S."/>
            <person name="Haque T."/>
            <person name="Lashkar M.Z.H."/>
            <person name="Akhand A.I."/>
            <person name="Morshed G."/>
            <person name="Roy S."/>
            <person name="Uddin K.S."/>
            <person name="Rabeya T."/>
            <person name="Hossain A.S."/>
            <person name="Chowdhury A."/>
            <person name="Snigdha A.R."/>
            <person name="Mortoza M.S."/>
            <person name="Matin S.A."/>
            <person name="Hoque S.M.E."/>
            <person name="Islam M.K."/>
            <person name="Roy D.K."/>
            <person name="Haider R."/>
            <person name="Moosa M.M."/>
            <person name="Elias S.M."/>
            <person name="Hasan A.M."/>
            <person name="Jahan S."/>
            <person name="Shafiuddin M."/>
            <person name="Mahmood N."/>
            <person name="Shommy N.S."/>
        </authorList>
    </citation>
    <scope>NUCLEOTIDE SEQUENCE [LARGE SCALE GENOMIC DNA]</scope>
    <source>
        <strain evidence="6">cv. O-4</strain>
    </source>
</reference>
<keyword evidence="6" id="KW-1185">Reference proteome</keyword>
<proteinExistence type="inferred from homology"/>
<dbReference type="Proteomes" id="UP000187203">
    <property type="component" value="Unassembled WGS sequence"/>
</dbReference>
<dbReference type="EC" id="2.8.2.-" evidence="3"/>
<dbReference type="InterPro" id="IPR027417">
    <property type="entry name" value="P-loop_NTPase"/>
</dbReference>
<dbReference type="GO" id="GO:0008146">
    <property type="term" value="F:sulfotransferase activity"/>
    <property type="evidence" value="ECO:0007669"/>
    <property type="project" value="InterPro"/>
</dbReference>
<evidence type="ECO:0000259" key="4">
    <source>
        <dbReference type="Pfam" id="PF00685"/>
    </source>
</evidence>
<feature type="domain" description="Sulfotransferase" evidence="4">
    <location>
        <begin position="64"/>
        <end position="327"/>
    </location>
</feature>
<evidence type="ECO:0000256" key="2">
    <source>
        <dbReference type="ARBA" id="ARBA00022679"/>
    </source>
</evidence>
<dbReference type="InterPro" id="IPR000863">
    <property type="entry name" value="Sulfotransferase_dom"/>
</dbReference>
<dbReference type="Pfam" id="PF00685">
    <property type="entry name" value="Sulfotransfer_1"/>
    <property type="match status" value="1"/>
</dbReference>
<gene>
    <name evidence="5" type="ORF">COLO4_27812</name>
</gene>
<evidence type="ECO:0000313" key="5">
    <source>
        <dbReference type="EMBL" id="OMO72137.1"/>
    </source>
</evidence>
<dbReference type="SUPFAM" id="SSF52540">
    <property type="entry name" value="P-loop containing nucleoside triphosphate hydrolases"/>
    <property type="match status" value="1"/>
</dbReference>
<accession>A0A1R3HNZ4</accession>
<organism evidence="5 6">
    <name type="scientific">Corchorus olitorius</name>
    <dbReference type="NCBI Taxonomy" id="93759"/>
    <lineage>
        <taxon>Eukaryota</taxon>
        <taxon>Viridiplantae</taxon>
        <taxon>Streptophyta</taxon>
        <taxon>Embryophyta</taxon>
        <taxon>Tracheophyta</taxon>
        <taxon>Spermatophyta</taxon>
        <taxon>Magnoliopsida</taxon>
        <taxon>eudicotyledons</taxon>
        <taxon>Gunneridae</taxon>
        <taxon>Pentapetalae</taxon>
        <taxon>rosids</taxon>
        <taxon>malvids</taxon>
        <taxon>Malvales</taxon>
        <taxon>Malvaceae</taxon>
        <taxon>Grewioideae</taxon>
        <taxon>Apeibeae</taxon>
        <taxon>Corchorus</taxon>
    </lineage>
</organism>
<dbReference type="EMBL" id="AWUE01019695">
    <property type="protein sequence ID" value="OMO72137.1"/>
    <property type="molecule type" value="Genomic_DNA"/>
</dbReference>